<dbReference type="Proteomes" id="UP001213972">
    <property type="component" value="Chromosome"/>
</dbReference>
<dbReference type="InterPro" id="IPR014710">
    <property type="entry name" value="RmlC-like_jellyroll"/>
</dbReference>
<dbReference type="Pfam" id="PF05899">
    <property type="entry name" value="Cupin_3"/>
    <property type="match status" value="1"/>
</dbReference>
<dbReference type="Gene3D" id="2.60.120.10">
    <property type="entry name" value="Jelly Rolls"/>
    <property type="match status" value="1"/>
</dbReference>
<dbReference type="InterPro" id="IPR008579">
    <property type="entry name" value="UGlyAH_Cupin_dom"/>
</dbReference>
<evidence type="ECO:0000313" key="2">
    <source>
        <dbReference type="EMBL" id="WEK12716.1"/>
    </source>
</evidence>
<reference evidence="2" key="1">
    <citation type="submission" date="2023-03" db="EMBL/GenBank/DDBJ databases">
        <title>Andean soil-derived lignocellulolytic bacterial consortium as a source of novel taxa and putative plastic-active enzymes.</title>
        <authorList>
            <person name="Diaz-Garcia L."/>
            <person name="Chuvochina M."/>
            <person name="Feuerriegel G."/>
            <person name="Bunk B."/>
            <person name="Sproer C."/>
            <person name="Streit W.R."/>
            <person name="Rodriguez L.M."/>
            <person name="Overmann J."/>
            <person name="Jimenez D.J."/>
        </authorList>
    </citation>
    <scope>NUCLEOTIDE SEQUENCE</scope>
    <source>
        <strain evidence="2">MAG 4610</strain>
    </source>
</reference>
<proteinExistence type="predicted"/>
<accession>A0AAJ5VYG7</accession>
<dbReference type="AlphaFoldDB" id="A0AAJ5VYG7"/>
<dbReference type="SUPFAM" id="SSF51182">
    <property type="entry name" value="RmlC-like cupins"/>
    <property type="match status" value="1"/>
</dbReference>
<evidence type="ECO:0000259" key="1">
    <source>
        <dbReference type="Pfam" id="PF05899"/>
    </source>
</evidence>
<gene>
    <name evidence="2" type="ORF">P0Y48_09565</name>
</gene>
<feature type="domain" description="(S)-ureidoglycine aminohydrolase cupin" evidence="1">
    <location>
        <begin position="65"/>
        <end position="133"/>
    </location>
</feature>
<protein>
    <submittedName>
        <fullName evidence="2">Cupin domain-containing protein</fullName>
    </submittedName>
</protein>
<dbReference type="InterPro" id="IPR011051">
    <property type="entry name" value="RmlC_Cupin_sf"/>
</dbReference>
<dbReference type="EMBL" id="CP119321">
    <property type="protein sequence ID" value="WEK12716.1"/>
    <property type="molecule type" value="Genomic_DNA"/>
</dbReference>
<name>A0AAJ5VYG7_9MICO</name>
<evidence type="ECO:0000313" key="3">
    <source>
        <dbReference type="Proteomes" id="UP001213972"/>
    </source>
</evidence>
<sequence>MNDVISLGGRGDADGVGGVGDLGGELDPGVVYTASAVPVPLTPVAAAQVVAGAPATGSIDLDEDMGLGIWEMTPGAMRDVEIDEVFVVVAGSATVEFVKPAQPSIELRPGAIVRLEAGMQTVWTVRETLRKVYLA</sequence>
<organism evidence="2 3">
    <name type="scientific">Candidatus Microbacterium phytovorans</name>
    <dbReference type="NCBI Taxonomy" id="3121374"/>
    <lineage>
        <taxon>Bacteria</taxon>
        <taxon>Bacillati</taxon>
        <taxon>Actinomycetota</taxon>
        <taxon>Actinomycetes</taxon>
        <taxon>Micrococcales</taxon>
        <taxon>Microbacteriaceae</taxon>
        <taxon>Microbacterium</taxon>
    </lineage>
</organism>